<gene>
    <name evidence="4" type="ORF">EC957_000643</name>
</gene>
<dbReference type="InterPro" id="IPR013094">
    <property type="entry name" value="AB_hydrolase_3"/>
</dbReference>
<keyword evidence="2" id="KW-1133">Transmembrane helix</keyword>
<dbReference type="EMBL" id="JAAAXW010000011">
    <property type="protein sequence ID" value="KAF9550341.1"/>
    <property type="molecule type" value="Genomic_DNA"/>
</dbReference>
<comment type="caution">
    <text evidence="4">The sequence shown here is derived from an EMBL/GenBank/DDBJ whole genome shotgun (WGS) entry which is preliminary data.</text>
</comment>
<proteinExistence type="predicted"/>
<dbReference type="GO" id="GO:0016787">
    <property type="term" value="F:hydrolase activity"/>
    <property type="evidence" value="ECO:0007669"/>
    <property type="project" value="UniProtKB-KW"/>
</dbReference>
<protein>
    <recommendedName>
        <fullName evidence="3">Alpha/beta hydrolase fold-3 domain-containing protein</fullName>
    </recommendedName>
</protein>
<organism evidence="4 5">
    <name type="scientific">Mortierella hygrophila</name>
    <dbReference type="NCBI Taxonomy" id="979708"/>
    <lineage>
        <taxon>Eukaryota</taxon>
        <taxon>Fungi</taxon>
        <taxon>Fungi incertae sedis</taxon>
        <taxon>Mucoromycota</taxon>
        <taxon>Mortierellomycotina</taxon>
        <taxon>Mortierellomycetes</taxon>
        <taxon>Mortierellales</taxon>
        <taxon>Mortierellaceae</taxon>
        <taxon>Mortierella</taxon>
    </lineage>
</organism>
<evidence type="ECO:0000313" key="4">
    <source>
        <dbReference type="EMBL" id="KAF9550341.1"/>
    </source>
</evidence>
<keyword evidence="5" id="KW-1185">Reference proteome</keyword>
<evidence type="ECO:0000256" key="1">
    <source>
        <dbReference type="ARBA" id="ARBA00022801"/>
    </source>
</evidence>
<keyword evidence="2" id="KW-0812">Transmembrane</keyword>
<dbReference type="PANTHER" id="PTHR48081:SF8">
    <property type="entry name" value="ALPHA_BETA HYDROLASE FOLD-3 DOMAIN-CONTAINING PROTEIN-RELATED"/>
    <property type="match status" value="1"/>
</dbReference>
<feature type="domain" description="Alpha/beta hydrolase fold-3" evidence="3">
    <location>
        <begin position="265"/>
        <end position="413"/>
    </location>
</feature>
<dbReference type="PANTHER" id="PTHR48081">
    <property type="entry name" value="AB HYDROLASE SUPERFAMILY PROTEIN C4A8.06C"/>
    <property type="match status" value="1"/>
</dbReference>
<sequence>MPPELKDPKNGPIIVPAPHKPSPLMGLHEQQQGQRQPDQSFYYKRPSFFNRIYLSGVIHRPSDLLFLGHGLMSILWTLVCLLVVDLPFLVTTRFRINSERHPVSWGAFYSFSMSLSRACSSSVNNVAQLRLVSNIIAWFVPLRMLHLSSNSYSVKSNAQIKVHLNTLLEPERKTLAPTRARLNLDNSFDGIHRNPVNPSPEYLASFLPDNSHKLNRLANLPEESGDLDQDGMYTLRGEWIEALADPNEEGQGGAARRGPRSNVVLLYCHGGGHVFCSATFHRQVVTRMLLEIGPGARAFVVDYRLAPEDPFPAAVHDIYAAYLYLTQPDHPAITLCTNGSLSTNSPHHHVTTPVLPKDIVLAGDSAGAGVAIAFQLYMRDYVQPSVEPKLEMPPVTVLISAWTDISTSMPSATSRHSYCYTPSPMGVNPFVDEATFYAFPKFNFARTYLCGDSKLTPNERNYGGRHMVWEWYRHLAQHPLVSPVYTADLSGLGGATLLQTGAFDRLADDTRLYAHKLGQANSDQRVRLELYRDMVHVHQFFEFLPMAHKALHTMAEFIYDSQDKYNSEQAAQELSPRLRRKINDKYGNSINNGSGEEEKGRGTEWIVVETDGTELDGHDDKGCPISVLEDCWNPEMREKAAANV</sequence>
<keyword evidence="1" id="KW-0378">Hydrolase</keyword>
<reference evidence="4" key="1">
    <citation type="journal article" date="2020" name="Fungal Divers.">
        <title>Resolving the Mortierellaceae phylogeny through synthesis of multi-gene phylogenetics and phylogenomics.</title>
        <authorList>
            <person name="Vandepol N."/>
            <person name="Liber J."/>
            <person name="Desiro A."/>
            <person name="Na H."/>
            <person name="Kennedy M."/>
            <person name="Barry K."/>
            <person name="Grigoriev I.V."/>
            <person name="Miller A.N."/>
            <person name="O'Donnell K."/>
            <person name="Stajich J.E."/>
            <person name="Bonito G."/>
        </authorList>
    </citation>
    <scope>NUCLEOTIDE SEQUENCE</scope>
    <source>
        <strain evidence="4">NRRL 2591</strain>
    </source>
</reference>
<evidence type="ECO:0000259" key="3">
    <source>
        <dbReference type="Pfam" id="PF07859"/>
    </source>
</evidence>
<feature type="transmembrane region" description="Helical" evidence="2">
    <location>
        <begin position="64"/>
        <end position="90"/>
    </location>
</feature>
<dbReference type="SUPFAM" id="SSF53474">
    <property type="entry name" value="alpha/beta-Hydrolases"/>
    <property type="match status" value="1"/>
</dbReference>
<name>A0A9P6FGB8_9FUNG</name>
<evidence type="ECO:0000313" key="5">
    <source>
        <dbReference type="Proteomes" id="UP000723463"/>
    </source>
</evidence>
<dbReference type="Gene3D" id="3.40.50.1820">
    <property type="entry name" value="alpha/beta hydrolase"/>
    <property type="match status" value="1"/>
</dbReference>
<dbReference type="InterPro" id="IPR029058">
    <property type="entry name" value="AB_hydrolase_fold"/>
</dbReference>
<dbReference type="AlphaFoldDB" id="A0A9P6FGB8"/>
<accession>A0A9P6FGB8</accession>
<dbReference type="Pfam" id="PF07859">
    <property type="entry name" value="Abhydrolase_3"/>
    <property type="match status" value="2"/>
</dbReference>
<feature type="domain" description="Alpha/beta hydrolase fold-3" evidence="3">
    <location>
        <begin position="467"/>
        <end position="537"/>
    </location>
</feature>
<keyword evidence="2" id="KW-0472">Membrane</keyword>
<dbReference type="Proteomes" id="UP000723463">
    <property type="component" value="Unassembled WGS sequence"/>
</dbReference>
<dbReference type="InterPro" id="IPR050300">
    <property type="entry name" value="GDXG_lipolytic_enzyme"/>
</dbReference>
<evidence type="ECO:0000256" key="2">
    <source>
        <dbReference type="SAM" id="Phobius"/>
    </source>
</evidence>